<dbReference type="PANTHER" id="PTHR10000">
    <property type="entry name" value="PHOSPHOSERINE PHOSPHATASE"/>
    <property type="match status" value="1"/>
</dbReference>
<dbReference type="SFLD" id="SFLDG01140">
    <property type="entry name" value="C2.B:_Phosphomannomutase_and_P"/>
    <property type="match status" value="1"/>
</dbReference>
<dbReference type="SFLD" id="SFLDS00003">
    <property type="entry name" value="Haloacid_Dehalogenase"/>
    <property type="match status" value="1"/>
</dbReference>
<keyword evidence="1" id="KW-0378">Hydrolase</keyword>
<dbReference type="SUPFAM" id="SSF56784">
    <property type="entry name" value="HAD-like"/>
    <property type="match status" value="1"/>
</dbReference>
<gene>
    <name evidence="1" type="ORF">ABT384_08055</name>
</gene>
<dbReference type="GO" id="GO:0016787">
    <property type="term" value="F:hydrolase activity"/>
    <property type="evidence" value="ECO:0007669"/>
    <property type="project" value="UniProtKB-KW"/>
</dbReference>
<evidence type="ECO:0000313" key="2">
    <source>
        <dbReference type="Proteomes" id="UP001486207"/>
    </source>
</evidence>
<proteinExistence type="predicted"/>
<dbReference type="RefSeq" id="WP_229911802.1">
    <property type="nucleotide sequence ID" value="NZ_BNBM01000004.1"/>
</dbReference>
<dbReference type="NCBIfam" id="TIGR01484">
    <property type="entry name" value="HAD-SF-IIB"/>
    <property type="match status" value="1"/>
</dbReference>
<dbReference type="InterPro" id="IPR036412">
    <property type="entry name" value="HAD-like_sf"/>
</dbReference>
<dbReference type="Gene3D" id="3.30.1240.10">
    <property type="match status" value="1"/>
</dbReference>
<accession>A0ABV1XME6</accession>
<keyword evidence="2" id="KW-1185">Reference proteome</keyword>
<comment type="caution">
    <text evidence="1">The sequence shown here is derived from an EMBL/GenBank/DDBJ whole genome shotgun (WGS) entry which is preliminary data.</text>
</comment>
<dbReference type="InterPro" id="IPR023214">
    <property type="entry name" value="HAD_sf"/>
</dbReference>
<dbReference type="EMBL" id="JBEPFB010000003">
    <property type="protein sequence ID" value="MER7372603.1"/>
    <property type="molecule type" value="Genomic_DNA"/>
</dbReference>
<organism evidence="1 2">
    <name type="scientific">Streptomyces lanatus</name>
    <dbReference type="NCBI Taxonomy" id="66900"/>
    <lineage>
        <taxon>Bacteria</taxon>
        <taxon>Bacillati</taxon>
        <taxon>Actinomycetota</taxon>
        <taxon>Actinomycetes</taxon>
        <taxon>Kitasatosporales</taxon>
        <taxon>Streptomycetaceae</taxon>
        <taxon>Streptomyces</taxon>
    </lineage>
</organism>
<sequence>MTVPVRWALTMATTPEETLSPLPKLVATDLDGTLLRSDGTLSPRTRAALAAAEQAGLGIVLVTGRPPRGVPALRETIGPHHVIAANGAVVHAPDGTALRTWPIRPAEAVELVARVRAAVPGVTFAFEYDTDFAHEPAYPSWSYAEDAVELIGPAEELLSRTPDHPLVKILAHHPTLPLDVFHDRTRRAAGSRAETTYSTGLSLVEFSAPGVTKASTLVAWSSELGIGSEDIAAFGDMPNDLPMLRAVGSSYAMANAHPAVLAAARHRTSSNDDDGVARRLEHFVAALRSGTAS</sequence>
<name>A0ABV1XME6_9ACTN</name>
<dbReference type="PANTHER" id="PTHR10000:SF8">
    <property type="entry name" value="HAD SUPERFAMILY HYDROLASE-LIKE, TYPE 3"/>
    <property type="match status" value="1"/>
</dbReference>
<dbReference type="Gene3D" id="3.40.50.1000">
    <property type="entry name" value="HAD superfamily/HAD-like"/>
    <property type="match status" value="1"/>
</dbReference>
<protein>
    <submittedName>
        <fullName evidence="1">HAD-IIB family hydrolase</fullName>
    </submittedName>
</protein>
<reference evidence="1 2" key="1">
    <citation type="submission" date="2024-06" db="EMBL/GenBank/DDBJ databases">
        <title>The Natural Products Discovery Center: Release of the First 8490 Sequenced Strains for Exploring Actinobacteria Biosynthetic Diversity.</title>
        <authorList>
            <person name="Kalkreuter E."/>
            <person name="Kautsar S.A."/>
            <person name="Yang D."/>
            <person name="Bader C.D."/>
            <person name="Teijaro C.N."/>
            <person name="Fluegel L."/>
            <person name="Davis C.M."/>
            <person name="Simpson J.R."/>
            <person name="Lauterbach L."/>
            <person name="Steele A.D."/>
            <person name="Gui C."/>
            <person name="Meng S."/>
            <person name="Li G."/>
            <person name="Viehrig K."/>
            <person name="Ye F."/>
            <person name="Su P."/>
            <person name="Kiefer A.F."/>
            <person name="Nichols A."/>
            <person name="Cepeda A.J."/>
            <person name="Yan W."/>
            <person name="Fan B."/>
            <person name="Jiang Y."/>
            <person name="Adhikari A."/>
            <person name="Zheng C.-J."/>
            <person name="Schuster L."/>
            <person name="Cowan T.M."/>
            <person name="Smanski M.J."/>
            <person name="Chevrette M.G."/>
            <person name="De Carvalho L.P.S."/>
            <person name="Shen B."/>
        </authorList>
    </citation>
    <scope>NUCLEOTIDE SEQUENCE [LARGE SCALE GENOMIC DNA]</scope>
    <source>
        <strain evidence="1 2">NPDC000155</strain>
    </source>
</reference>
<dbReference type="InterPro" id="IPR006379">
    <property type="entry name" value="HAD-SF_hydro_IIB"/>
</dbReference>
<dbReference type="Proteomes" id="UP001486207">
    <property type="component" value="Unassembled WGS sequence"/>
</dbReference>
<dbReference type="Pfam" id="PF08282">
    <property type="entry name" value="Hydrolase_3"/>
    <property type="match status" value="1"/>
</dbReference>
<evidence type="ECO:0000313" key="1">
    <source>
        <dbReference type="EMBL" id="MER7372603.1"/>
    </source>
</evidence>